<accession>A0A135L182</accession>
<dbReference type="OrthoDB" id="2381338at2"/>
<organism evidence="1 2">
    <name type="scientific">Tepidibacillus decaturensis</name>
    <dbReference type="NCBI Taxonomy" id="1413211"/>
    <lineage>
        <taxon>Bacteria</taxon>
        <taxon>Bacillati</taxon>
        <taxon>Bacillota</taxon>
        <taxon>Bacilli</taxon>
        <taxon>Bacillales</taxon>
        <taxon>Bacillaceae</taxon>
        <taxon>Tepidibacillus</taxon>
    </lineage>
</organism>
<dbReference type="PANTHER" id="PTHR10151">
    <property type="entry name" value="ECTONUCLEOTIDE PYROPHOSPHATASE/PHOSPHODIESTERASE"/>
    <property type="match status" value="1"/>
</dbReference>
<dbReference type="RefSeq" id="WP_082732292.1">
    <property type="nucleotide sequence ID" value="NZ_LSKU01000001.1"/>
</dbReference>
<gene>
    <name evidence="1" type="ORF">U473_00805</name>
</gene>
<dbReference type="AlphaFoldDB" id="A0A135L182"/>
<dbReference type="InterPro" id="IPR002591">
    <property type="entry name" value="Phosphodiest/P_Trfase"/>
</dbReference>
<dbReference type="Gene3D" id="3.40.720.10">
    <property type="entry name" value="Alkaline Phosphatase, subunit A"/>
    <property type="match status" value="1"/>
</dbReference>
<evidence type="ECO:0000313" key="2">
    <source>
        <dbReference type="Proteomes" id="UP000070352"/>
    </source>
</evidence>
<dbReference type="SUPFAM" id="SSF53649">
    <property type="entry name" value="Alkaline phosphatase-like"/>
    <property type="match status" value="1"/>
</dbReference>
<proteinExistence type="predicted"/>
<keyword evidence="2" id="KW-1185">Reference proteome</keyword>
<name>A0A135L182_9BACI</name>
<comment type="caution">
    <text evidence="1">The sequence shown here is derived from an EMBL/GenBank/DDBJ whole genome shotgun (WGS) entry which is preliminary data.</text>
</comment>
<dbReference type="Proteomes" id="UP000070352">
    <property type="component" value="Unassembled WGS sequence"/>
</dbReference>
<dbReference type="STRING" id="1413211.U473_00805"/>
<dbReference type="InterPro" id="IPR017850">
    <property type="entry name" value="Alkaline_phosphatase_core_sf"/>
</dbReference>
<evidence type="ECO:0008006" key="3">
    <source>
        <dbReference type="Google" id="ProtNLM"/>
    </source>
</evidence>
<dbReference type="Pfam" id="PF01663">
    <property type="entry name" value="Phosphodiest"/>
    <property type="match status" value="1"/>
</dbReference>
<dbReference type="GO" id="GO:0016787">
    <property type="term" value="F:hydrolase activity"/>
    <property type="evidence" value="ECO:0007669"/>
    <property type="project" value="UniProtKB-ARBA"/>
</dbReference>
<reference evidence="1 2" key="1">
    <citation type="submission" date="2016-02" db="EMBL/GenBank/DDBJ databases">
        <title>Draft Genome for Tepidibacillus decaturensis nov. sp. Strain Z9, an Anaerobic, Moderately Thermophilic and Heterotrophic Bacterium from Deep Subsurface of the Illinois Basin, USA.</title>
        <authorList>
            <person name="Dong Y."/>
            <person name="Chang J.Y."/>
            <person name="Sanford R."/>
            <person name="Fouke B.W."/>
        </authorList>
    </citation>
    <scope>NUCLEOTIDE SEQUENCE [LARGE SCALE GENOMIC DNA]</scope>
    <source>
        <strain evidence="1 2">Z9</strain>
    </source>
</reference>
<dbReference type="PANTHER" id="PTHR10151:SF120">
    <property type="entry name" value="BIS(5'-ADENOSYL)-TRIPHOSPHATASE"/>
    <property type="match status" value="1"/>
</dbReference>
<evidence type="ECO:0000313" key="1">
    <source>
        <dbReference type="EMBL" id="KXG42744.1"/>
    </source>
</evidence>
<sequence>MVWNWNQSVFQQFGINDDFAAEATKLVIQSGNQPDFLMVYFPDHDHFLHKHIHQPLASLEKVDQKLTKILNVFGSWDQALQQTTFIIIGDHGQTAIGKEQHHNIDLDQLLKPFKVTPVGKKISETDEVVFANNERMVYIYPLKKDKREQVIKTLLSDDRIDFVAWKEKDQIHVKNHQGKELHFTKQGKKIDPYGVGWNVDGDLSLLDIKIENGAIYFNQYPDALSRLYGALFSQEIFSIVATAKPSFEFISKTFPVHLGGGSHGSLHRTDSIVPLLVSGATKNPKPNTRIVDLKDYVLDLLNVTSTTTG</sequence>
<protein>
    <recommendedName>
        <fullName evidence="3">Nucleotide pyrophosphatase</fullName>
    </recommendedName>
</protein>
<dbReference type="EMBL" id="LSKU01000001">
    <property type="protein sequence ID" value="KXG42744.1"/>
    <property type="molecule type" value="Genomic_DNA"/>
</dbReference>